<sequence length="104" mass="11861">MTTRLVRVIRFRVTGFMEKSPEASSSNHRPVRHHLCAVNANFSLRFFQTRLLGENNTNTRVSSIDGTVRHDRIVDALNVTVYVCLPRFIFLGGRALLPFRFGPS</sequence>
<dbReference type="AlphaFoldDB" id="A0A0R0JB99"/>
<reference evidence="1" key="3">
    <citation type="submission" date="2018-07" db="EMBL/GenBank/DDBJ databases">
        <title>WGS assembly of Glycine max.</title>
        <authorList>
            <person name="Schmutz J."/>
            <person name="Cannon S."/>
            <person name="Schlueter J."/>
            <person name="Ma J."/>
            <person name="Mitros T."/>
            <person name="Nelson W."/>
            <person name="Hyten D."/>
            <person name="Song Q."/>
            <person name="Thelen J."/>
            <person name="Cheng J."/>
            <person name="Xu D."/>
            <person name="Hellsten U."/>
            <person name="May G."/>
            <person name="Yu Y."/>
            <person name="Sakurai T."/>
            <person name="Umezawa T."/>
            <person name="Bhattacharyya M."/>
            <person name="Sandhu D."/>
            <person name="Valliyodan B."/>
            <person name="Lindquist E."/>
            <person name="Peto M."/>
            <person name="Grant D."/>
            <person name="Shu S."/>
            <person name="Goodstein D."/>
            <person name="Barry K."/>
            <person name="Futrell-Griggs M."/>
            <person name="Abernathy B."/>
            <person name="Du J."/>
            <person name="Tian Z."/>
            <person name="Zhu L."/>
            <person name="Gill N."/>
            <person name="Joshi T."/>
            <person name="Libault M."/>
            <person name="Sethuraman A."/>
            <person name="Zhang X."/>
            <person name="Shinozaki K."/>
            <person name="Nguyen H."/>
            <person name="Wing R."/>
            <person name="Cregan P."/>
            <person name="Specht J."/>
            <person name="Grimwood J."/>
            <person name="Rokhsar D."/>
            <person name="Stacey G."/>
            <person name="Shoemaker R."/>
            <person name="Jackson S."/>
        </authorList>
    </citation>
    <scope>NUCLEOTIDE SEQUENCE</scope>
    <source>
        <tissue evidence="1">Callus</tissue>
    </source>
</reference>
<organism evidence="1">
    <name type="scientific">Glycine max</name>
    <name type="common">Soybean</name>
    <name type="synonym">Glycine hispida</name>
    <dbReference type="NCBI Taxonomy" id="3847"/>
    <lineage>
        <taxon>Eukaryota</taxon>
        <taxon>Viridiplantae</taxon>
        <taxon>Streptophyta</taxon>
        <taxon>Embryophyta</taxon>
        <taxon>Tracheophyta</taxon>
        <taxon>Spermatophyta</taxon>
        <taxon>Magnoliopsida</taxon>
        <taxon>eudicotyledons</taxon>
        <taxon>Gunneridae</taxon>
        <taxon>Pentapetalae</taxon>
        <taxon>rosids</taxon>
        <taxon>fabids</taxon>
        <taxon>Fabales</taxon>
        <taxon>Fabaceae</taxon>
        <taxon>Papilionoideae</taxon>
        <taxon>50 kb inversion clade</taxon>
        <taxon>NPAAA clade</taxon>
        <taxon>indigoferoid/millettioid clade</taxon>
        <taxon>Phaseoleae</taxon>
        <taxon>Glycine</taxon>
        <taxon>Glycine subgen. Soja</taxon>
    </lineage>
</organism>
<proteinExistence type="predicted"/>
<evidence type="ECO:0000313" key="3">
    <source>
        <dbReference type="Proteomes" id="UP000008827"/>
    </source>
</evidence>
<dbReference type="EMBL" id="CM000839">
    <property type="protein sequence ID" value="KRH51841.1"/>
    <property type="molecule type" value="Genomic_DNA"/>
</dbReference>
<keyword evidence="3" id="KW-1185">Reference proteome</keyword>
<dbReference type="EnsemblPlants" id="KRH51841">
    <property type="protein sequence ID" value="KRH51841"/>
    <property type="gene ID" value="GLYMA_06G031200"/>
</dbReference>
<dbReference type="Proteomes" id="UP000008827">
    <property type="component" value="Chromosome 6"/>
</dbReference>
<protein>
    <submittedName>
        <fullName evidence="1 2">Uncharacterized protein</fullName>
    </submittedName>
</protein>
<reference evidence="1 2" key="1">
    <citation type="journal article" date="2010" name="Nature">
        <title>Genome sequence of the palaeopolyploid soybean.</title>
        <authorList>
            <person name="Schmutz J."/>
            <person name="Cannon S.B."/>
            <person name="Schlueter J."/>
            <person name="Ma J."/>
            <person name="Mitros T."/>
            <person name="Nelson W."/>
            <person name="Hyten D.L."/>
            <person name="Song Q."/>
            <person name="Thelen J.J."/>
            <person name="Cheng J."/>
            <person name="Xu D."/>
            <person name="Hellsten U."/>
            <person name="May G.D."/>
            <person name="Yu Y."/>
            <person name="Sakurai T."/>
            <person name="Umezawa T."/>
            <person name="Bhattacharyya M.K."/>
            <person name="Sandhu D."/>
            <person name="Valliyodan B."/>
            <person name="Lindquist E."/>
            <person name="Peto M."/>
            <person name="Grant D."/>
            <person name="Shu S."/>
            <person name="Goodstein D."/>
            <person name="Barry K."/>
            <person name="Futrell-Griggs M."/>
            <person name="Abernathy B."/>
            <person name="Du J."/>
            <person name="Tian Z."/>
            <person name="Zhu L."/>
            <person name="Gill N."/>
            <person name="Joshi T."/>
            <person name="Libault M."/>
            <person name="Sethuraman A."/>
            <person name="Zhang X.-C."/>
            <person name="Shinozaki K."/>
            <person name="Nguyen H.T."/>
            <person name="Wing R.A."/>
            <person name="Cregan P."/>
            <person name="Specht J."/>
            <person name="Grimwood J."/>
            <person name="Rokhsar D."/>
            <person name="Stacey G."/>
            <person name="Shoemaker R.C."/>
            <person name="Jackson S.A."/>
        </authorList>
    </citation>
    <scope>NUCLEOTIDE SEQUENCE</scope>
    <source>
        <strain evidence="2">cv. Williams 82</strain>
        <tissue evidence="1">Callus</tissue>
    </source>
</reference>
<evidence type="ECO:0000313" key="2">
    <source>
        <dbReference type="EnsemblPlants" id="KRH51841"/>
    </source>
</evidence>
<accession>A0A0R0JB99</accession>
<dbReference type="Gramene" id="KRH51841">
    <property type="protein sequence ID" value="KRH51841"/>
    <property type="gene ID" value="GLYMA_06G031200"/>
</dbReference>
<gene>
    <name evidence="2" type="primary">LOC100813845</name>
    <name evidence="1" type="ORF">GLYMA_06G031200</name>
</gene>
<evidence type="ECO:0000313" key="1">
    <source>
        <dbReference type="EMBL" id="KRH51841.1"/>
    </source>
</evidence>
<reference evidence="2" key="2">
    <citation type="submission" date="2018-02" db="UniProtKB">
        <authorList>
            <consortium name="EnsemblPlants"/>
        </authorList>
    </citation>
    <scope>IDENTIFICATION</scope>
    <source>
        <strain evidence="2">Williams 82</strain>
    </source>
</reference>
<name>A0A0R0JB99_SOYBN</name>